<dbReference type="GO" id="GO:0005524">
    <property type="term" value="F:ATP binding"/>
    <property type="evidence" value="ECO:0007669"/>
    <property type="project" value="UniProtKB-KW"/>
</dbReference>
<reference evidence="6 7" key="1">
    <citation type="submission" date="2012-08" db="EMBL/GenBank/DDBJ databases">
        <title>Genome sequencing of Lactobacillus florum 8D.</title>
        <authorList>
            <person name="Kim E.B."/>
            <person name="Marco M.L."/>
        </authorList>
    </citation>
    <scope>NUCLEOTIDE SEQUENCE [LARGE SCALE GENOMIC DNA]</scope>
    <source>
        <strain evidence="6 7">8D</strain>
    </source>
</reference>
<keyword evidence="5" id="KW-0460">Magnesium</keyword>
<dbReference type="InterPro" id="IPR037171">
    <property type="entry name" value="NagB/RpiA_transferase-like"/>
</dbReference>
<feature type="binding site" evidence="4">
    <location>
        <begin position="2"/>
        <end position="6"/>
    </location>
    <ligand>
        <name>ATP</name>
        <dbReference type="ChEBI" id="CHEBI:30616"/>
    </ligand>
</feature>
<dbReference type="PATRIC" id="fig|1221538.3.peg.946"/>
<dbReference type="NCBIfam" id="TIGR02727">
    <property type="entry name" value="MTHFS_bact"/>
    <property type="match status" value="1"/>
</dbReference>
<dbReference type="Pfam" id="PF01812">
    <property type="entry name" value="5-FTHF_cyc-lig"/>
    <property type="match status" value="1"/>
</dbReference>
<protein>
    <recommendedName>
        <fullName evidence="5">5-formyltetrahydrofolate cyclo-ligase</fullName>
        <ecNumber evidence="5">6.3.3.2</ecNumber>
    </recommendedName>
</protein>
<sequence>MKTVIRTQVLAQLHENPFSAQGQRNLLQKVLDSPQWQRAQTIGITLSFGVEIPTQSLITAGQGSGKRMVIPKTGPQRQMEFVVLSSQTGWQRTKFGVLEPVGGTVISKSQIDLMVVPGLAFCLATGQRIGYGGGYFDRYLRDYRQNTIALARPFQVFPTQEWRSNRFDIPVHQIFTSEE</sequence>
<keyword evidence="2 4" id="KW-0547">Nucleotide-binding</keyword>
<keyword evidence="7" id="KW-1185">Reference proteome</keyword>
<evidence type="ECO:0000256" key="4">
    <source>
        <dbReference type="PIRSR" id="PIRSR006806-1"/>
    </source>
</evidence>
<dbReference type="AlphaFoldDB" id="W9EGN6"/>
<accession>W9EGN6</accession>
<keyword evidence="3 4" id="KW-0067">ATP-binding</keyword>
<proteinExistence type="inferred from homology"/>
<dbReference type="Gene3D" id="3.40.50.10420">
    <property type="entry name" value="NagB/RpiA/CoA transferase-like"/>
    <property type="match status" value="1"/>
</dbReference>
<dbReference type="GO" id="GO:0009396">
    <property type="term" value="P:folic acid-containing compound biosynthetic process"/>
    <property type="evidence" value="ECO:0007669"/>
    <property type="project" value="TreeGrafter"/>
</dbReference>
<dbReference type="OrthoDB" id="9801938at2"/>
<dbReference type="EC" id="6.3.3.2" evidence="5"/>
<dbReference type="EMBL" id="ALXG01000038">
    <property type="protein sequence ID" value="ETO40170.1"/>
    <property type="molecule type" value="Genomic_DNA"/>
</dbReference>
<evidence type="ECO:0000256" key="1">
    <source>
        <dbReference type="ARBA" id="ARBA00010638"/>
    </source>
</evidence>
<keyword evidence="5" id="KW-0479">Metal-binding</keyword>
<evidence type="ECO:0000313" key="6">
    <source>
        <dbReference type="EMBL" id="ETO40170.1"/>
    </source>
</evidence>
<feature type="binding site" evidence="4">
    <location>
        <position position="46"/>
    </location>
    <ligand>
        <name>substrate</name>
    </ligand>
</feature>
<comment type="similarity">
    <text evidence="1 5">Belongs to the 5-formyltetrahydrofolate cyclo-ligase family.</text>
</comment>
<dbReference type="InterPro" id="IPR024185">
    <property type="entry name" value="FTHF_cligase-like_sf"/>
</dbReference>
<dbReference type="GO" id="GO:0030272">
    <property type="term" value="F:5-formyltetrahydrofolate cyclo-ligase activity"/>
    <property type="evidence" value="ECO:0007669"/>
    <property type="project" value="UniProtKB-EC"/>
</dbReference>
<feature type="binding site" evidence="4">
    <location>
        <position position="51"/>
    </location>
    <ligand>
        <name>substrate</name>
    </ligand>
</feature>
<dbReference type="PIRSF" id="PIRSF006806">
    <property type="entry name" value="FTHF_cligase"/>
    <property type="match status" value="1"/>
</dbReference>
<comment type="catalytic activity">
    <reaction evidence="5">
        <text>(6S)-5-formyl-5,6,7,8-tetrahydrofolate + ATP = (6R)-5,10-methenyltetrahydrofolate + ADP + phosphate</text>
        <dbReference type="Rhea" id="RHEA:10488"/>
        <dbReference type="ChEBI" id="CHEBI:30616"/>
        <dbReference type="ChEBI" id="CHEBI:43474"/>
        <dbReference type="ChEBI" id="CHEBI:57455"/>
        <dbReference type="ChEBI" id="CHEBI:57457"/>
        <dbReference type="ChEBI" id="CHEBI:456216"/>
        <dbReference type="EC" id="6.3.3.2"/>
    </reaction>
</comment>
<dbReference type="GO" id="GO:0046872">
    <property type="term" value="F:metal ion binding"/>
    <property type="evidence" value="ECO:0007669"/>
    <property type="project" value="UniProtKB-KW"/>
</dbReference>
<organism evidence="6 7">
    <name type="scientific">Fructilactobacillus florum 8D</name>
    <dbReference type="NCBI Taxonomy" id="1221538"/>
    <lineage>
        <taxon>Bacteria</taxon>
        <taxon>Bacillati</taxon>
        <taxon>Bacillota</taxon>
        <taxon>Bacilli</taxon>
        <taxon>Lactobacillales</taxon>
        <taxon>Lactobacillaceae</taxon>
        <taxon>Fructilactobacillus</taxon>
    </lineage>
</organism>
<comment type="cofactor">
    <cofactor evidence="5">
        <name>Mg(2+)</name>
        <dbReference type="ChEBI" id="CHEBI:18420"/>
    </cofactor>
</comment>
<evidence type="ECO:0000313" key="7">
    <source>
        <dbReference type="Proteomes" id="UP000019474"/>
    </source>
</evidence>
<gene>
    <name evidence="6" type="ORF">B808_937</name>
</gene>
<dbReference type="RefSeq" id="WP_035422221.1">
    <property type="nucleotide sequence ID" value="NZ_ALXG01000038.1"/>
</dbReference>
<dbReference type="PANTHER" id="PTHR23407:SF1">
    <property type="entry name" value="5-FORMYLTETRAHYDROFOLATE CYCLO-LIGASE"/>
    <property type="match status" value="1"/>
</dbReference>
<evidence type="ECO:0000256" key="2">
    <source>
        <dbReference type="ARBA" id="ARBA00022741"/>
    </source>
</evidence>
<dbReference type="PANTHER" id="PTHR23407">
    <property type="entry name" value="ATPASE INHIBITOR/5-FORMYLTETRAHYDROFOLATE CYCLO-LIGASE"/>
    <property type="match status" value="1"/>
</dbReference>
<keyword evidence="6" id="KW-0436">Ligase</keyword>
<evidence type="ECO:0000256" key="3">
    <source>
        <dbReference type="ARBA" id="ARBA00022840"/>
    </source>
</evidence>
<comment type="caution">
    <text evidence="6">The sequence shown here is derived from an EMBL/GenBank/DDBJ whole genome shotgun (WGS) entry which is preliminary data.</text>
</comment>
<dbReference type="GO" id="GO:0035999">
    <property type="term" value="P:tetrahydrofolate interconversion"/>
    <property type="evidence" value="ECO:0007669"/>
    <property type="project" value="TreeGrafter"/>
</dbReference>
<dbReference type="InterPro" id="IPR002698">
    <property type="entry name" value="FTHF_cligase"/>
</dbReference>
<name>W9EGN6_9LACO</name>
<evidence type="ECO:0000256" key="5">
    <source>
        <dbReference type="RuleBase" id="RU361279"/>
    </source>
</evidence>
<dbReference type="Proteomes" id="UP000019474">
    <property type="component" value="Unassembled WGS sequence"/>
</dbReference>
<dbReference type="SUPFAM" id="SSF100950">
    <property type="entry name" value="NagB/RpiA/CoA transferase-like"/>
    <property type="match status" value="1"/>
</dbReference>